<keyword evidence="1" id="KW-0597">Phosphoprotein</keyword>
<gene>
    <name evidence="4" type="ORF">SpAn4DRAFT_5136</name>
</gene>
<dbReference type="EMBL" id="CTRP01000013">
    <property type="protein sequence ID" value="CQR73475.1"/>
    <property type="molecule type" value="Genomic_DNA"/>
</dbReference>
<accession>A0A0U1L1Q8</accession>
<dbReference type="Gene3D" id="3.40.50.2300">
    <property type="match status" value="1"/>
</dbReference>
<keyword evidence="5" id="KW-1185">Reference proteome</keyword>
<dbReference type="RefSeq" id="WP_309598764.1">
    <property type="nucleotide sequence ID" value="NZ_CTRP01000013.1"/>
</dbReference>
<dbReference type="GO" id="GO:0003677">
    <property type="term" value="F:DNA binding"/>
    <property type="evidence" value="ECO:0007669"/>
    <property type="project" value="InterPro"/>
</dbReference>
<dbReference type="GO" id="GO:0000156">
    <property type="term" value="F:phosphorelay response regulator activity"/>
    <property type="evidence" value="ECO:0007669"/>
    <property type="project" value="InterPro"/>
</dbReference>
<dbReference type="Pfam" id="PF04397">
    <property type="entry name" value="LytTR"/>
    <property type="match status" value="1"/>
</dbReference>
<dbReference type="Proteomes" id="UP000049855">
    <property type="component" value="Unassembled WGS sequence"/>
</dbReference>
<dbReference type="AlphaFoldDB" id="A0A0U1L1Q8"/>
<keyword evidence="4" id="KW-0675">Receptor</keyword>
<reference evidence="5" key="1">
    <citation type="submission" date="2015-03" db="EMBL/GenBank/DDBJ databases">
        <authorList>
            <person name="Nijsse Bart"/>
        </authorList>
    </citation>
    <scope>NUCLEOTIDE SEQUENCE [LARGE SCALE GENOMIC DNA]</scope>
</reference>
<evidence type="ECO:0000256" key="1">
    <source>
        <dbReference type="PROSITE-ProRule" id="PRU00169"/>
    </source>
</evidence>
<dbReference type="PROSITE" id="PS50110">
    <property type="entry name" value="RESPONSE_REGULATORY"/>
    <property type="match status" value="1"/>
</dbReference>
<protein>
    <submittedName>
        <fullName evidence="4">Chemotaxis regulator-transmits chemoreceptor signals to flagelllar motor components CheY</fullName>
    </submittedName>
</protein>
<evidence type="ECO:0000313" key="5">
    <source>
        <dbReference type="Proteomes" id="UP000049855"/>
    </source>
</evidence>
<sequence length="268" mass="31098">MARFRDVLILFLLGKVIHYMLKVIIAEDDSIMRRVLKQILMEIPGVSIIGEAENGQQLVEMVEELEPEVVFLDIDMPEMSGLEVSRKIYEINANIFLVFATGYNCYTHKAFDVYAFDYLVKPFNLERIKHTIQRIKKLKTVKDGNDSLKLESPLDTGDHIKLKIVSNDKSTFINISDIVLITRCNRKTMIYAVGDIVLQTYESLQDLIEKLGRYHFFRCHKSFIINPKMVRELSPWGNKSYLVKLANTKETALMTLECAKEFQNRYCI</sequence>
<feature type="domain" description="HTH LytTR-type" evidence="3">
    <location>
        <begin position="162"/>
        <end position="268"/>
    </location>
</feature>
<dbReference type="PANTHER" id="PTHR37299">
    <property type="entry name" value="TRANSCRIPTIONAL REGULATOR-RELATED"/>
    <property type="match status" value="1"/>
</dbReference>
<dbReference type="SUPFAM" id="SSF52172">
    <property type="entry name" value="CheY-like"/>
    <property type="match status" value="1"/>
</dbReference>
<dbReference type="Gene3D" id="2.40.50.1020">
    <property type="entry name" value="LytTr DNA-binding domain"/>
    <property type="match status" value="1"/>
</dbReference>
<evidence type="ECO:0000259" key="2">
    <source>
        <dbReference type="PROSITE" id="PS50110"/>
    </source>
</evidence>
<dbReference type="SMART" id="SM00850">
    <property type="entry name" value="LytTR"/>
    <property type="match status" value="1"/>
</dbReference>
<dbReference type="InterPro" id="IPR001789">
    <property type="entry name" value="Sig_transdc_resp-reg_receiver"/>
</dbReference>
<evidence type="ECO:0000259" key="3">
    <source>
        <dbReference type="PROSITE" id="PS50930"/>
    </source>
</evidence>
<feature type="domain" description="Response regulatory" evidence="2">
    <location>
        <begin position="22"/>
        <end position="136"/>
    </location>
</feature>
<dbReference type="InterPro" id="IPR011006">
    <property type="entry name" value="CheY-like_superfamily"/>
</dbReference>
<dbReference type="PROSITE" id="PS50930">
    <property type="entry name" value="HTH_LYTTR"/>
    <property type="match status" value="1"/>
</dbReference>
<dbReference type="InterPro" id="IPR007492">
    <property type="entry name" value="LytTR_DNA-bd_dom"/>
</dbReference>
<feature type="modified residue" description="4-aspartylphosphate" evidence="1">
    <location>
        <position position="73"/>
    </location>
</feature>
<evidence type="ECO:0000313" key="4">
    <source>
        <dbReference type="EMBL" id="CQR73475.1"/>
    </source>
</evidence>
<name>A0A0U1L1Q8_9FIRM</name>
<proteinExistence type="predicted"/>
<organism evidence="4 5">
    <name type="scientific">Sporomusa ovata</name>
    <dbReference type="NCBI Taxonomy" id="2378"/>
    <lineage>
        <taxon>Bacteria</taxon>
        <taxon>Bacillati</taxon>
        <taxon>Bacillota</taxon>
        <taxon>Negativicutes</taxon>
        <taxon>Selenomonadales</taxon>
        <taxon>Sporomusaceae</taxon>
        <taxon>Sporomusa</taxon>
    </lineage>
</organism>
<dbReference type="PANTHER" id="PTHR37299:SF1">
    <property type="entry name" value="STAGE 0 SPORULATION PROTEIN A HOMOLOG"/>
    <property type="match status" value="1"/>
</dbReference>
<dbReference type="InterPro" id="IPR046947">
    <property type="entry name" value="LytR-like"/>
</dbReference>
<dbReference type="SMART" id="SM00448">
    <property type="entry name" value="REC"/>
    <property type="match status" value="1"/>
</dbReference>
<dbReference type="Pfam" id="PF00072">
    <property type="entry name" value="Response_reg"/>
    <property type="match status" value="1"/>
</dbReference>